<dbReference type="Pfam" id="PF13193">
    <property type="entry name" value="AMP-binding_C"/>
    <property type="match status" value="1"/>
</dbReference>
<dbReference type="RefSeq" id="WP_097318964.1">
    <property type="nucleotide sequence ID" value="NZ_OBDY01000002.1"/>
</dbReference>
<dbReference type="PROSITE" id="PS00455">
    <property type="entry name" value="AMP_BINDING"/>
    <property type="match status" value="1"/>
</dbReference>
<dbReference type="SUPFAM" id="SSF56801">
    <property type="entry name" value="Acetyl-CoA synthetase-like"/>
    <property type="match status" value="1"/>
</dbReference>
<sequence>MAEDAGDTTPDLARRAAAEDDRPALIVDGEPVLTVAEWMRLSTALAAGLVRRGVRRGDRVGLVFGDGDWADYAVATLGVHLAGAAGVAMSERLPAAERRRRIAACDIRGVLTGERAGAEPAAGWTSTVALTSRAGPPARLPAVRPGDLAEILYTSGTTGEPKPVAVTHGNLTYGQGRVRGQLFGAVDGILAGVPAATNAGHSALMVALGSGTPVHVPTRLDAGAVAAAVAASGAAAAILPPAVAARLARDGLAERHDLGRLRFVMLGSTGVPPAVLAALARALPEAGQVVGYGSTEAAPAFANRPLPPWSAHRDAGLFEGPRAGSVGTPRPGCEVSIAGPAGEPAPTGEVGQIRLRCPAPARAYHGDPAATARTFRDGWTWMGDLGRLDEDGQLHVVDRMADAVVRDGHVVSTLDVENALYWHPDVLEAAAFGIPGPDGPLVAVAAVLRRPVPERELRSVLADRLPEPDRPDRLDIVGELPHGILGKVLKRELRSRWAAAGSLR</sequence>
<dbReference type="EMBL" id="OBDY01000002">
    <property type="protein sequence ID" value="SNY24477.1"/>
    <property type="molecule type" value="Genomic_DNA"/>
</dbReference>
<dbReference type="Gene3D" id="3.40.50.12780">
    <property type="entry name" value="N-terminal domain of ligase-like"/>
    <property type="match status" value="1"/>
</dbReference>
<reference evidence="3 4" key="1">
    <citation type="submission" date="2017-09" db="EMBL/GenBank/DDBJ databases">
        <authorList>
            <person name="Ehlers B."/>
            <person name="Leendertz F.H."/>
        </authorList>
    </citation>
    <scope>NUCLEOTIDE SEQUENCE [LARGE SCALE GENOMIC DNA]</scope>
    <source>
        <strain evidence="3 4">CGMCC 4.6857</strain>
    </source>
</reference>
<dbReference type="InterPro" id="IPR045851">
    <property type="entry name" value="AMP-bd_C_sf"/>
</dbReference>
<dbReference type="PANTHER" id="PTHR43767:SF1">
    <property type="entry name" value="NONRIBOSOMAL PEPTIDE SYNTHASE PES1 (EUROFUNG)-RELATED"/>
    <property type="match status" value="1"/>
</dbReference>
<feature type="domain" description="AMP-dependent synthetase/ligase" evidence="1">
    <location>
        <begin position="13"/>
        <end position="364"/>
    </location>
</feature>
<dbReference type="AlphaFoldDB" id="A0A285GLM8"/>
<dbReference type="PANTHER" id="PTHR43767">
    <property type="entry name" value="LONG-CHAIN-FATTY-ACID--COA LIGASE"/>
    <property type="match status" value="1"/>
</dbReference>
<evidence type="ECO:0000259" key="1">
    <source>
        <dbReference type="Pfam" id="PF00501"/>
    </source>
</evidence>
<dbReference type="GO" id="GO:0016878">
    <property type="term" value="F:acid-thiol ligase activity"/>
    <property type="evidence" value="ECO:0007669"/>
    <property type="project" value="UniProtKB-ARBA"/>
</dbReference>
<evidence type="ECO:0000313" key="3">
    <source>
        <dbReference type="EMBL" id="SNY24477.1"/>
    </source>
</evidence>
<keyword evidence="4" id="KW-1185">Reference proteome</keyword>
<dbReference type="InterPro" id="IPR020845">
    <property type="entry name" value="AMP-binding_CS"/>
</dbReference>
<protein>
    <submittedName>
        <fullName evidence="3">Acyl-CoA synthetase (AMP-forming)/AMP-acid ligase II</fullName>
    </submittedName>
</protein>
<dbReference type="Pfam" id="PF00501">
    <property type="entry name" value="AMP-binding"/>
    <property type="match status" value="1"/>
</dbReference>
<dbReference type="Gene3D" id="3.30.300.30">
    <property type="match status" value="1"/>
</dbReference>
<keyword evidence="3" id="KW-0436">Ligase</keyword>
<dbReference type="InterPro" id="IPR050237">
    <property type="entry name" value="ATP-dep_AMP-bd_enzyme"/>
</dbReference>
<dbReference type="InterPro" id="IPR042099">
    <property type="entry name" value="ANL_N_sf"/>
</dbReference>
<proteinExistence type="predicted"/>
<feature type="domain" description="AMP-binding enzyme C-terminal" evidence="2">
    <location>
        <begin position="416"/>
        <end position="487"/>
    </location>
</feature>
<organism evidence="3 4">
    <name type="scientific">Paractinoplanes atraurantiacus</name>
    <dbReference type="NCBI Taxonomy" id="1036182"/>
    <lineage>
        <taxon>Bacteria</taxon>
        <taxon>Bacillati</taxon>
        <taxon>Actinomycetota</taxon>
        <taxon>Actinomycetes</taxon>
        <taxon>Micromonosporales</taxon>
        <taxon>Micromonosporaceae</taxon>
        <taxon>Paractinoplanes</taxon>
    </lineage>
</organism>
<dbReference type="Proteomes" id="UP000219612">
    <property type="component" value="Unassembled WGS sequence"/>
</dbReference>
<dbReference type="InterPro" id="IPR000873">
    <property type="entry name" value="AMP-dep_synth/lig_dom"/>
</dbReference>
<name>A0A285GLM8_9ACTN</name>
<gene>
    <name evidence="3" type="ORF">SAMN05421748_102199</name>
</gene>
<evidence type="ECO:0000259" key="2">
    <source>
        <dbReference type="Pfam" id="PF13193"/>
    </source>
</evidence>
<dbReference type="InterPro" id="IPR025110">
    <property type="entry name" value="AMP-bd_C"/>
</dbReference>
<dbReference type="OrthoDB" id="9803968at2"/>
<evidence type="ECO:0000313" key="4">
    <source>
        <dbReference type="Proteomes" id="UP000219612"/>
    </source>
</evidence>
<dbReference type="CDD" id="cd04433">
    <property type="entry name" value="AFD_class_I"/>
    <property type="match status" value="1"/>
</dbReference>
<accession>A0A285GLM8</accession>